<keyword evidence="5" id="KW-0255">Endonuclease</keyword>
<evidence type="ECO:0000256" key="3">
    <source>
        <dbReference type="ARBA" id="ARBA00023125"/>
    </source>
</evidence>
<evidence type="ECO:0000259" key="4">
    <source>
        <dbReference type="Pfam" id="PF01420"/>
    </source>
</evidence>
<comment type="similarity">
    <text evidence="1">Belongs to the type-I restriction system S methylase family.</text>
</comment>
<dbReference type="Pfam" id="PF01420">
    <property type="entry name" value="Methylase_S"/>
    <property type="match status" value="2"/>
</dbReference>
<dbReference type="PANTHER" id="PTHR30408">
    <property type="entry name" value="TYPE-1 RESTRICTION ENZYME ECOKI SPECIFICITY PROTEIN"/>
    <property type="match status" value="1"/>
</dbReference>
<keyword evidence="3" id="KW-0238">DNA-binding</keyword>
<dbReference type="PANTHER" id="PTHR30408:SF12">
    <property type="entry name" value="TYPE I RESTRICTION ENZYME MJAVIII SPECIFICITY SUBUNIT"/>
    <property type="match status" value="1"/>
</dbReference>
<evidence type="ECO:0000313" key="5">
    <source>
        <dbReference type="EMBL" id="AMF98740.1"/>
    </source>
</evidence>
<evidence type="ECO:0000256" key="1">
    <source>
        <dbReference type="ARBA" id="ARBA00010923"/>
    </source>
</evidence>
<organism evidence="5 6">
    <name type="scientific">Vibrio harveyi</name>
    <name type="common">Beneckea harveyi</name>
    <dbReference type="NCBI Taxonomy" id="669"/>
    <lineage>
        <taxon>Bacteria</taxon>
        <taxon>Pseudomonadati</taxon>
        <taxon>Pseudomonadota</taxon>
        <taxon>Gammaproteobacteria</taxon>
        <taxon>Vibrionales</taxon>
        <taxon>Vibrionaceae</taxon>
        <taxon>Vibrio</taxon>
    </lineage>
</organism>
<protein>
    <submittedName>
        <fullName evidence="5">Restriction endonuclease subunit S</fullName>
    </submittedName>
</protein>
<sequence length="425" mass="47932">MTEQMNVPKLRFGEFKEHVAKPKKLGQLVDMRSGNTPSKSNSKFWEGTIPWISASSMKGNVFSESEQNVTQLALENGAKLATKGSLLLLVRGSMLFNKIPVGFAGCDVTYNQDVKAINLKSGDDNSYLFHWFKANEYKLLSMVTGTGIGAGKLDSDELLSLPFHQPKPAEQQKIASFLSKVDEKIALLTEKKAKLIEYKKGVMQNLFDSKFQEQDGKLVFVPPTLRFKADDGRDFPNWEKIGLGKLAKKSSTKNKENNVNIVLTNSATQGIISQNDYFQKDIANQDNLNGYYVVDINDFVYNPRISVSAPVGPINRNKISQGVMSPLYTVFTVTANVSLSYLELFFKTTFWHKYMNSIANFGARHDRMNVTSKDFFNMPVPIPSDAEQQKIVSFIEVLEQRLKLTDNELEKAKEWKKGLLQQMFV</sequence>
<dbReference type="CDD" id="cd17249">
    <property type="entry name" value="RMtype1_S_EcoR124I-TRD2-CR2_like"/>
    <property type="match status" value="1"/>
</dbReference>
<dbReference type="Gene3D" id="3.90.220.20">
    <property type="entry name" value="DNA methylase specificity domains"/>
    <property type="match status" value="2"/>
</dbReference>
<keyword evidence="5" id="KW-0540">Nuclease</keyword>
<feature type="domain" description="Type I restriction modification DNA specificity" evidence="4">
    <location>
        <begin position="245"/>
        <end position="412"/>
    </location>
</feature>
<dbReference type="Proteomes" id="UP000067422">
    <property type="component" value="Chromosome 1"/>
</dbReference>
<dbReference type="SUPFAM" id="SSF116734">
    <property type="entry name" value="DNA methylase specificity domain"/>
    <property type="match status" value="2"/>
</dbReference>
<name>A0ABM5XZ23_VIBHA</name>
<gene>
    <name evidence="5" type="ORF">AL538_13975</name>
</gene>
<keyword evidence="6" id="KW-1185">Reference proteome</keyword>
<dbReference type="EMBL" id="CP014038">
    <property type="protein sequence ID" value="AMF98740.1"/>
    <property type="molecule type" value="Genomic_DNA"/>
</dbReference>
<reference evidence="5" key="1">
    <citation type="submission" date="2018-01" db="EMBL/GenBank/DDBJ databases">
        <title>FDA dAtabase for Regulatory Grade micrObial Sequences (FDA-ARGOS): Supporting development and validation of Infectious Disease Dx tests.</title>
        <authorList>
            <person name="Hoffmann M."/>
            <person name="Allard M."/>
            <person name="Evans P."/>
            <person name="Brown E."/>
            <person name="Tallon L."/>
            <person name="Sadzewicz L."/>
            <person name="Sengamalay N."/>
            <person name="Ott S."/>
            <person name="Godinez A."/>
            <person name="Nagaraj S."/>
            <person name="Vyas G."/>
            <person name="Aluvathingal J."/>
            <person name="Nadendla S."/>
            <person name="Geyer C."/>
            <person name="Sichtig H."/>
        </authorList>
    </citation>
    <scope>NUCLEOTIDE SEQUENCE</scope>
    <source>
        <strain evidence="5">FDAARGOS_107</strain>
    </source>
</reference>
<evidence type="ECO:0000256" key="2">
    <source>
        <dbReference type="ARBA" id="ARBA00022747"/>
    </source>
</evidence>
<accession>A0ABM5XZ23</accession>
<proteinExistence type="inferred from homology"/>
<dbReference type="InterPro" id="IPR052021">
    <property type="entry name" value="Type-I_RS_S_subunit"/>
</dbReference>
<keyword evidence="5" id="KW-0378">Hydrolase</keyword>
<dbReference type="InterPro" id="IPR000055">
    <property type="entry name" value="Restrct_endonuc_typeI_TRD"/>
</dbReference>
<keyword evidence="2" id="KW-0680">Restriction system</keyword>
<feature type="domain" description="Type I restriction modification DNA specificity" evidence="4">
    <location>
        <begin position="22"/>
        <end position="195"/>
    </location>
</feature>
<dbReference type="Gene3D" id="1.10.287.1120">
    <property type="entry name" value="Bipartite methylase S protein"/>
    <property type="match status" value="1"/>
</dbReference>
<evidence type="ECO:0000313" key="6">
    <source>
        <dbReference type="Proteomes" id="UP000067422"/>
    </source>
</evidence>
<dbReference type="GO" id="GO:0004519">
    <property type="term" value="F:endonuclease activity"/>
    <property type="evidence" value="ECO:0007669"/>
    <property type="project" value="UniProtKB-KW"/>
</dbReference>
<dbReference type="InterPro" id="IPR044946">
    <property type="entry name" value="Restrct_endonuc_typeI_TRD_sf"/>
</dbReference>
<dbReference type="RefSeq" id="WP_061065685.1">
    <property type="nucleotide sequence ID" value="NZ_CP014038.2"/>
</dbReference>